<evidence type="ECO:0000256" key="2">
    <source>
        <dbReference type="ARBA" id="ARBA00023125"/>
    </source>
</evidence>
<protein>
    <submittedName>
        <fullName evidence="5">Transcriptional regulator, ArsR family</fullName>
    </submittedName>
</protein>
<dbReference type="GO" id="GO:0003677">
    <property type="term" value="F:DNA binding"/>
    <property type="evidence" value="ECO:0007669"/>
    <property type="project" value="UniProtKB-KW"/>
</dbReference>
<dbReference type="CDD" id="cd00090">
    <property type="entry name" value="HTH_ARSR"/>
    <property type="match status" value="1"/>
</dbReference>
<dbReference type="SUPFAM" id="SSF46785">
    <property type="entry name" value="Winged helix' DNA-binding domain"/>
    <property type="match status" value="1"/>
</dbReference>
<dbReference type="Gene3D" id="1.10.10.10">
    <property type="entry name" value="Winged helix-like DNA-binding domain superfamily/Winged helix DNA-binding domain"/>
    <property type="match status" value="1"/>
</dbReference>
<keyword evidence="6" id="KW-1185">Reference proteome</keyword>
<gene>
    <name evidence="5" type="ORF">REIFOR_01197</name>
</gene>
<dbReference type="EMBL" id="CP011797">
    <property type="protein sequence ID" value="ATX76343.1"/>
    <property type="molecule type" value="Genomic_DNA"/>
</dbReference>
<keyword evidence="1" id="KW-0805">Transcription regulation</keyword>
<dbReference type="RefSeq" id="WP_100256689.1">
    <property type="nucleotide sequence ID" value="NZ_CP011797.1"/>
</dbReference>
<reference evidence="5 6" key="1">
    <citation type="journal article" date="2017" name="Environ. Microbiol.">
        <title>Genomic and physiological analyses of 'Reinekea forsetii' reveal a versatile opportunistic lifestyle during spring algae blooms.</title>
        <authorList>
            <person name="Avci B."/>
            <person name="Hahnke R.L."/>
            <person name="Chafee M."/>
            <person name="Fischer T."/>
            <person name="Gruber-Vodicka H."/>
            <person name="Tegetmeyer H.E."/>
            <person name="Harder J."/>
            <person name="Fuchs B.M."/>
            <person name="Amann R.I."/>
            <person name="Teeling H."/>
        </authorList>
    </citation>
    <scope>NUCLEOTIDE SEQUENCE [LARGE SCALE GENOMIC DNA]</scope>
    <source>
        <strain evidence="5 6">Hel1_31_D35</strain>
    </source>
</reference>
<dbReference type="GO" id="GO:0003700">
    <property type="term" value="F:DNA-binding transcription factor activity"/>
    <property type="evidence" value="ECO:0007669"/>
    <property type="project" value="InterPro"/>
</dbReference>
<dbReference type="NCBIfam" id="NF033788">
    <property type="entry name" value="HTH_metalloreg"/>
    <property type="match status" value="1"/>
</dbReference>
<dbReference type="PRINTS" id="PR00778">
    <property type="entry name" value="HTHARSR"/>
</dbReference>
<dbReference type="InterPro" id="IPR036390">
    <property type="entry name" value="WH_DNA-bd_sf"/>
</dbReference>
<evidence type="ECO:0000256" key="1">
    <source>
        <dbReference type="ARBA" id="ARBA00023015"/>
    </source>
</evidence>
<organism evidence="5 6">
    <name type="scientific">Reinekea forsetii</name>
    <dbReference type="NCBI Taxonomy" id="1336806"/>
    <lineage>
        <taxon>Bacteria</taxon>
        <taxon>Pseudomonadati</taxon>
        <taxon>Pseudomonadota</taxon>
        <taxon>Gammaproteobacteria</taxon>
        <taxon>Oceanospirillales</taxon>
        <taxon>Saccharospirillaceae</taxon>
        <taxon>Reinekea</taxon>
    </lineage>
</organism>
<dbReference type="PROSITE" id="PS50987">
    <property type="entry name" value="HTH_ARSR_2"/>
    <property type="match status" value="1"/>
</dbReference>
<evidence type="ECO:0000256" key="3">
    <source>
        <dbReference type="ARBA" id="ARBA00023163"/>
    </source>
</evidence>
<keyword evidence="3" id="KW-0804">Transcription</keyword>
<dbReference type="PANTHER" id="PTHR33154:SF28">
    <property type="entry name" value="HTH-TYPE TRANSCRIPTIONAL REGULATOR YGAV-RELATED"/>
    <property type="match status" value="1"/>
</dbReference>
<dbReference type="InterPro" id="IPR036388">
    <property type="entry name" value="WH-like_DNA-bd_sf"/>
</dbReference>
<dbReference type="Pfam" id="PF01022">
    <property type="entry name" value="HTH_5"/>
    <property type="match status" value="1"/>
</dbReference>
<sequence length="105" mass="11885">MKSHNLPMEQLESKAGDASSLLKALSNKSRLLILCNLVSGEKNVGELNERIPLSQSALSQHLARLRRDRLVSVRKEAQTVYYRISSPEAEQVIEVLYNVYCRVDD</sequence>
<dbReference type="Proteomes" id="UP000229757">
    <property type="component" value="Chromosome"/>
</dbReference>
<dbReference type="OrthoDB" id="9796124at2"/>
<keyword evidence="2" id="KW-0238">DNA-binding</keyword>
<feature type="domain" description="HTH arsR-type" evidence="4">
    <location>
        <begin position="11"/>
        <end position="104"/>
    </location>
</feature>
<accession>A0A2K8KNF2</accession>
<dbReference type="PANTHER" id="PTHR33154">
    <property type="entry name" value="TRANSCRIPTIONAL REGULATOR, ARSR FAMILY"/>
    <property type="match status" value="1"/>
</dbReference>
<evidence type="ECO:0000313" key="5">
    <source>
        <dbReference type="EMBL" id="ATX76343.1"/>
    </source>
</evidence>
<dbReference type="AlphaFoldDB" id="A0A2K8KNF2"/>
<name>A0A2K8KNF2_9GAMM</name>
<dbReference type="InterPro" id="IPR011991">
    <property type="entry name" value="ArsR-like_HTH"/>
</dbReference>
<dbReference type="KEGG" id="rfo:REIFOR_01197"/>
<dbReference type="InterPro" id="IPR001845">
    <property type="entry name" value="HTH_ArsR_DNA-bd_dom"/>
</dbReference>
<dbReference type="InterPro" id="IPR051081">
    <property type="entry name" value="HTH_MetalResp_TranReg"/>
</dbReference>
<evidence type="ECO:0000313" key="6">
    <source>
        <dbReference type="Proteomes" id="UP000229757"/>
    </source>
</evidence>
<evidence type="ECO:0000259" key="4">
    <source>
        <dbReference type="PROSITE" id="PS50987"/>
    </source>
</evidence>
<proteinExistence type="predicted"/>
<dbReference type="SMART" id="SM00418">
    <property type="entry name" value="HTH_ARSR"/>
    <property type="match status" value="1"/>
</dbReference>